<organism evidence="1 2">
    <name type="scientific">Smallanthus sonchifolius</name>
    <dbReference type="NCBI Taxonomy" id="185202"/>
    <lineage>
        <taxon>Eukaryota</taxon>
        <taxon>Viridiplantae</taxon>
        <taxon>Streptophyta</taxon>
        <taxon>Embryophyta</taxon>
        <taxon>Tracheophyta</taxon>
        <taxon>Spermatophyta</taxon>
        <taxon>Magnoliopsida</taxon>
        <taxon>eudicotyledons</taxon>
        <taxon>Gunneridae</taxon>
        <taxon>Pentapetalae</taxon>
        <taxon>asterids</taxon>
        <taxon>campanulids</taxon>
        <taxon>Asterales</taxon>
        <taxon>Asteraceae</taxon>
        <taxon>Asteroideae</taxon>
        <taxon>Heliantheae alliance</taxon>
        <taxon>Millerieae</taxon>
        <taxon>Smallanthus</taxon>
    </lineage>
</organism>
<reference evidence="2" key="1">
    <citation type="journal article" date="2022" name="Mol. Ecol. Resour.">
        <title>The genomes of chicory, endive, great burdock and yacon provide insights into Asteraceae palaeo-polyploidization history and plant inulin production.</title>
        <authorList>
            <person name="Fan W."/>
            <person name="Wang S."/>
            <person name="Wang H."/>
            <person name="Wang A."/>
            <person name="Jiang F."/>
            <person name="Liu H."/>
            <person name="Zhao H."/>
            <person name="Xu D."/>
            <person name="Zhang Y."/>
        </authorList>
    </citation>
    <scope>NUCLEOTIDE SEQUENCE [LARGE SCALE GENOMIC DNA]</scope>
    <source>
        <strain evidence="2">cv. Yunnan</strain>
    </source>
</reference>
<accession>A0ACB9HWW6</accession>
<dbReference type="EMBL" id="CM042027">
    <property type="protein sequence ID" value="KAI3800279.1"/>
    <property type="molecule type" value="Genomic_DNA"/>
</dbReference>
<dbReference type="Proteomes" id="UP001056120">
    <property type="component" value="Linkage Group LG10"/>
</dbReference>
<evidence type="ECO:0000313" key="2">
    <source>
        <dbReference type="Proteomes" id="UP001056120"/>
    </source>
</evidence>
<comment type="caution">
    <text evidence="1">The sequence shown here is derived from an EMBL/GenBank/DDBJ whole genome shotgun (WGS) entry which is preliminary data.</text>
</comment>
<keyword evidence="2" id="KW-1185">Reference proteome</keyword>
<name>A0ACB9HWW6_9ASTR</name>
<proteinExistence type="predicted"/>
<sequence length="131" mass="15119">MGEFMQKQRRRRRIMKGETRACKGMYEGLFVGFDVMILGVGEFDTFVRVVRTRDVSERNLKCPDTRSQANQILVTALFSSVLATKRFPVWLTPQVLSCWNSQRRITVDSYMLSIVLVILNAVLNFTQKHLG</sequence>
<reference evidence="1 2" key="2">
    <citation type="journal article" date="2022" name="Mol. Ecol. Resour.">
        <title>The genomes of chicory, endive, great burdock and yacon provide insights into Asteraceae paleo-polyploidization history and plant inulin production.</title>
        <authorList>
            <person name="Fan W."/>
            <person name="Wang S."/>
            <person name="Wang H."/>
            <person name="Wang A."/>
            <person name="Jiang F."/>
            <person name="Liu H."/>
            <person name="Zhao H."/>
            <person name="Xu D."/>
            <person name="Zhang Y."/>
        </authorList>
    </citation>
    <scope>NUCLEOTIDE SEQUENCE [LARGE SCALE GENOMIC DNA]</scope>
    <source>
        <strain evidence="2">cv. Yunnan</strain>
        <tissue evidence="1">Leaves</tissue>
    </source>
</reference>
<evidence type="ECO:0000313" key="1">
    <source>
        <dbReference type="EMBL" id="KAI3800279.1"/>
    </source>
</evidence>
<protein>
    <submittedName>
        <fullName evidence="1">Uncharacterized protein</fullName>
    </submittedName>
</protein>
<gene>
    <name evidence="1" type="ORF">L1987_28366</name>
</gene>